<feature type="transmembrane region" description="Helical" evidence="6">
    <location>
        <begin position="43"/>
        <end position="64"/>
    </location>
</feature>
<dbReference type="InterPro" id="IPR011577">
    <property type="entry name" value="Cyt_b561_bac/Ni-Hgenase"/>
</dbReference>
<dbReference type="GO" id="GO:0009055">
    <property type="term" value="F:electron transfer activity"/>
    <property type="evidence" value="ECO:0007669"/>
    <property type="project" value="InterPro"/>
</dbReference>
<dbReference type="InterPro" id="IPR016174">
    <property type="entry name" value="Di-haem_cyt_TM"/>
</dbReference>
<evidence type="ECO:0000259" key="7">
    <source>
        <dbReference type="Pfam" id="PF01292"/>
    </source>
</evidence>
<feature type="transmembrane region" description="Helical" evidence="6">
    <location>
        <begin position="106"/>
        <end position="126"/>
    </location>
</feature>
<organism evidence="8 9">
    <name type="scientific">Citricoccus muralis</name>
    <dbReference type="NCBI Taxonomy" id="169134"/>
    <lineage>
        <taxon>Bacteria</taxon>
        <taxon>Bacillati</taxon>
        <taxon>Actinomycetota</taxon>
        <taxon>Actinomycetes</taxon>
        <taxon>Micrococcales</taxon>
        <taxon>Micrococcaceae</taxon>
        <taxon>Citricoccus</taxon>
    </lineage>
</organism>
<feature type="transmembrane region" description="Helical" evidence="6">
    <location>
        <begin position="249"/>
        <end position="268"/>
    </location>
</feature>
<evidence type="ECO:0000256" key="6">
    <source>
        <dbReference type="SAM" id="Phobius"/>
    </source>
</evidence>
<keyword evidence="3 6" id="KW-0812">Transmembrane</keyword>
<comment type="subcellular location">
    <subcellularLocation>
        <location evidence="1">Cell membrane</location>
        <topology evidence="1">Multi-pass membrane protein</topology>
    </subcellularLocation>
</comment>
<evidence type="ECO:0000256" key="4">
    <source>
        <dbReference type="ARBA" id="ARBA00022989"/>
    </source>
</evidence>
<accession>A0A3D9LGH5</accession>
<evidence type="ECO:0000256" key="1">
    <source>
        <dbReference type="ARBA" id="ARBA00004651"/>
    </source>
</evidence>
<dbReference type="GO" id="GO:0005886">
    <property type="term" value="C:plasma membrane"/>
    <property type="evidence" value="ECO:0007669"/>
    <property type="project" value="UniProtKB-SubCell"/>
</dbReference>
<feature type="transmembrane region" description="Helical" evidence="6">
    <location>
        <begin position="166"/>
        <end position="190"/>
    </location>
</feature>
<evidence type="ECO:0000256" key="3">
    <source>
        <dbReference type="ARBA" id="ARBA00022692"/>
    </source>
</evidence>
<dbReference type="Pfam" id="PF01292">
    <property type="entry name" value="Ni_hydr_CYTB"/>
    <property type="match status" value="1"/>
</dbReference>
<evidence type="ECO:0000313" key="8">
    <source>
        <dbReference type="EMBL" id="REE04940.1"/>
    </source>
</evidence>
<dbReference type="AlphaFoldDB" id="A0A3D9LGH5"/>
<evidence type="ECO:0000313" key="9">
    <source>
        <dbReference type="Proteomes" id="UP000256727"/>
    </source>
</evidence>
<feature type="domain" description="Cytochrome b561 bacterial/Ni-hydrogenase" evidence="7">
    <location>
        <begin position="42"/>
        <end position="240"/>
    </location>
</feature>
<evidence type="ECO:0000256" key="5">
    <source>
        <dbReference type="ARBA" id="ARBA00023136"/>
    </source>
</evidence>
<feature type="transmembrane region" description="Helical" evidence="6">
    <location>
        <begin position="211"/>
        <end position="237"/>
    </location>
</feature>
<keyword evidence="5 6" id="KW-0472">Membrane</keyword>
<dbReference type="SUPFAM" id="SSF81342">
    <property type="entry name" value="Transmembrane di-heme cytochromes"/>
    <property type="match status" value="1"/>
</dbReference>
<sequence>MIVAVAVVLGARWLRTLEGVQEFIATYDGHSTQLEAAPEGMPWWMGWQHFFNMFLIVLIIRTGLQVRNERKPPGYWTAKKGSFFSPKGNTPKKVSLTQWLHQSLDVLWVLNGLVFIILLFVTGHWMRIVPTDWDVFPNMLSGAIQYASLDWPTENGWVHYNALQTVAYGFTVFIAAPLAILSGIRFSTWWPDNAEKLNKIYPVEWARATHFPVMLYFVGFIIVHVFLVFFTGALANLNHMYTSRDVVDWWGLVIFLVSLVVIAAAWFLTKPMFTTPIAARMGKVSK</sequence>
<name>A0A3D9LGH5_9MICC</name>
<dbReference type="Gene3D" id="1.20.950.20">
    <property type="entry name" value="Transmembrane di-heme cytochromes, Chain C"/>
    <property type="match status" value="1"/>
</dbReference>
<reference evidence="8 9" key="1">
    <citation type="submission" date="2018-07" db="EMBL/GenBank/DDBJ databases">
        <title>Sequencing the genomes of 1000 actinobacteria strains.</title>
        <authorList>
            <person name="Klenk H.-P."/>
        </authorList>
    </citation>
    <scope>NUCLEOTIDE SEQUENCE [LARGE SCALE GENOMIC DNA]</scope>
    <source>
        <strain evidence="8 9">DSM 14442</strain>
    </source>
</reference>
<dbReference type="Proteomes" id="UP000256727">
    <property type="component" value="Unassembled WGS sequence"/>
</dbReference>
<keyword evidence="4 6" id="KW-1133">Transmembrane helix</keyword>
<gene>
    <name evidence="8" type="ORF">C8E99_2798</name>
</gene>
<protein>
    <submittedName>
        <fullName evidence="8">Cytochrome b561-like protein</fullName>
    </submittedName>
</protein>
<proteinExistence type="predicted"/>
<keyword evidence="2" id="KW-1003">Cell membrane</keyword>
<keyword evidence="9" id="KW-1185">Reference proteome</keyword>
<evidence type="ECO:0000256" key="2">
    <source>
        <dbReference type="ARBA" id="ARBA00022475"/>
    </source>
</evidence>
<dbReference type="GO" id="GO:0022904">
    <property type="term" value="P:respiratory electron transport chain"/>
    <property type="evidence" value="ECO:0007669"/>
    <property type="project" value="InterPro"/>
</dbReference>
<dbReference type="EMBL" id="QREH01000001">
    <property type="protein sequence ID" value="REE04940.1"/>
    <property type="molecule type" value="Genomic_DNA"/>
</dbReference>
<comment type="caution">
    <text evidence="8">The sequence shown here is derived from an EMBL/GenBank/DDBJ whole genome shotgun (WGS) entry which is preliminary data.</text>
</comment>